<proteinExistence type="predicted"/>
<organism evidence="1 2">
    <name type="scientific">Pseudoduganella dura</name>
    <dbReference type="NCBI Taxonomy" id="321982"/>
    <lineage>
        <taxon>Bacteria</taxon>
        <taxon>Pseudomonadati</taxon>
        <taxon>Pseudomonadota</taxon>
        <taxon>Betaproteobacteria</taxon>
        <taxon>Burkholderiales</taxon>
        <taxon>Oxalobacteraceae</taxon>
        <taxon>Telluria group</taxon>
        <taxon>Pseudoduganella</taxon>
    </lineage>
</organism>
<dbReference type="EMBL" id="WNWM01000002">
    <property type="protein sequence ID" value="MUI15911.1"/>
    <property type="molecule type" value="Genomic_DNA"/>
</dbReference>
<dbReference type="AlphaFoldDB" id="A0A6I3XQ24"/>
<gene>
    <name evidence="1" type="ORF">GJV26_26130</name>
</gene>
<accession>A0A6I3XQ24</accession>
<protein>
    <submittedName>
        <fullName evidence="1">Uncharacterized protein</fullName>
    </submittedName>
</protein>
<keyword evidence="2" id="KW-1185">Reference proteome</keyword>
<reference evidence="1 2" key="1">
    <citation type="submission" date="2019-11" db="EMBL/GenBank/DDBJ databases">
        <title>Draft Genome Sequences of Six Type Strains of the Genus Massilia.</title>
        <authorList>
            <person name="Miess H."/>
            <person name="Frediansyah A."/>
            <person name="Goeker M."/>
            <person name="Gross H."/>
        </authorList>
    </citation>
    <scope>NUCLEOTIDE SEQUENCE [LARGE SCALE GENOMIC DNA]</scope>
    <source>
        <strain evidence="1 2">DSM 17513</strain>
    </source>
</reference>
<dbReference type="RefSeq" id="WP_155711539.1">
    <property type="nucleotide sequence ID" value="NZ_BMWU01000015.1"/>
</dbReference>
<comment type="caution">
    <text evidence="1">The sequence shown here is derived from an EMBL/GenBank/DDBJ whole genome shotgun (WGS) entry which is preliminary data.</text>
</comment>
<sequence length="77" mass="8274">MAKIAAMNKSAVPKGAIRSKSVIQTTGKRASSIGWNSSASKTNCIIAALYNQHVKCSFQPGCRVLDWHGGKKLVQDK</sequence>
<name>A0A6I3XQ24_9BURK</name>
<evidence type="ECO:0000313" key="1">
    <source>
        <dbReference type="EMBL" id="MUI15911.1"/>
    </source>
</evidence>
<dbReference type="Proteomes" id="UP000431684">
    <property type="component" value="Unassembled WGS sequence"/>
</dbReference>
<evidence type="ECO:0000313" key="2">
    <source>
        <dbReference type="Proteomes" id="UP000431684"/>
    </source>
</evidence>